<feature type="transmembrane region" description="Helical" evidence="1">
    <location>
        <begin position="190"/>
        <end position="213"/>
    </location>
</feature>
<name>A0ABP9K1V2_9SPHN</name>
<accession>A0ABP9K1V2</accession>
<dbReference type="InterPro" id="IPR043968">
    <property type="entry name" value="SGNH"/>
</dbReference>
<organism evidence="4 5">
    <name type="scientific">Erythrobacter westpacificensis</name>
    <dbReference type="NCBI Taxonomy" id="1055231"/>
    <lineage>
        <taxon>Bacteria</taxon>
        <taxon>Pseudomonadati</taxon>
        <taxon>Pseudomonadota</taxon>
        <taxon>Alphaproteobacteria</taxon>
        <taxon>Sphingomonadales</taxon>
        <taxon>Erythrobacteraceae</taxon>
        <taxon>Erythrobacter/Porphyrobacter group</taxon>
        <taxon>Erythrobacter</taxon>
    </lineage>
</organism>
<dbReference type="InterPro" id="IPR002656">
    <property type="entry name" value="Acyl_transf_3_dom"/>
</dbReference>
<feature type="transmembrane region" description="Helical" evidence="1">
    <location>
        <begin position="275"/>
        <end position="294"/>
    </location>
</feature>
<feature type="transmembrane region" description="Helical" evidence="1">
    <location>
        <begin position="37"/>
        <end position="53"/>
    </location>
</feature>
<keyword evidence="5" id="KW-1185">Reference proteome</keyword>
<feature type="transmembrane region" description="Helical" evidence="1">
    <location>
        <begin position="306"/>
        <end position="329"/>
    </location>
</feature>
<keyword evidence="4" id="KW-0808">Transferase</keyword>
<dbReference type="EMBL" id="BAABHV010000006">
    <property type="protein sequence ID" value="GAA5049466.1"/>
    <property type="molecule type" value="Genomic_DNA"/>
</dbReference>
<feature type="domain" description="SGNH" evidence="3">
    <location>
        <begin position="407"/>
        <end position="653"/>
    </location>
</feature>
<sequence>MAMEYRRDIDGLRAVAVLAVVLCHAGVPGFAGGFVGVDVFFVISGYLICGILARELEAGEFSLAGFYERRVRRILPPLFLMIAACFALGWFLLPPPAYLDLARSAIPAALFWSNLHFRNEGSDYFAIDAEFQPLLHTWSLAVEEHFYIAVPLAMWLVWTIGRRAALPAAVLATAASFAWSVHMVDTTPTGAFYLIQSRAWELGVGAVLALGVARIALPRWLAEAAGALGLLAIAYATYRYDGTTPFPGVAALAPVLGAAAIVWAGQRHATLASRLLSRGPMVWVGLVSYALYLWHWPALVLARHLYVSVEIPFLGTSLALAASLLLAWMSTRWVEQPLRRRGEKAVIGRNAAFVLGGLAALAIAGIASLVIRSEGAWQRAPDARAVVEEARTRSALEEQCRASWREAGMPCEFGAAGEEPQVLLWGDSHAASLLPGLDDLLRDNGVAGAAAVSTGCPPLPGFRRAKHGDDMDCAALNAAALRLLEERPDAYRTVILSARWITHVTQANAPGEGGSYDPLVSLRTGEPVTADRSAEVVEHTLGALARRLTATGRRVIIVASIPEQGRDVPGRYLASRFGGLAGLEPVPVSTVITREAPAREILRRLDQRPGVTVVDPLVAMCNADCPAEQGGVLLYRDGDHLTVFASRLLVPEMLGMELFHTLYQHDERVN</sequence>
<keyword evidence="1" id="KW-0812">Transmembrane</keyword>
<gene>
    <name evidence="4" type="ORF">GCM10023208_07760</name>
</gene>
<feature type="transmembrane region" description="Helical" evidence="1">
    <location>
        <begin position="138"/>
        <end position="158"/>
    </location>
</feature>
<keyword evidence="1" id="KW-0472">Membrane</keyword>
<evidence type="ECO:0000259" key="3">
    <source>
        <dbReference type="Pfam" id="PF19040"/>
    </source>
</evidence>
<feature type="transmembrane region" description="Helical" evidence="1">
    <location>
        <begin position="220"/>
        <end position="238"/>
    </location>
</feature>
<dbReference type="PANTHER" id="PTHR23028">
    <property type="entry name" value="ACETYLTRANSFERASE"/>
    <property type="match status" value="1"/>
</dbReference>
<dbReference type="InterPro" id="IPR050879">
    <property type="entry name" value="Acyltransferase_3"/>
</dbReference>
<proteinExistence type="predicted"/>
<feature type="transmembrane region" description="Helical" evidence="1">
    <location>
        <begin position="244"/>
        <end position="263"/>
    </location>
</feature>
<dbReference type="RefSeq" id="WP_346031821.1">
    <property type="nucleotide sequence ID" value="NZ_BAABHV010000006.1"/>
</dbReference>
<evidence type="ECO:0000256" key="1">
    <source>
        <dbReference type="SAM" id="Phobius"/>
    </source>
</evidence>
<feature type="transmembrane region" description="Helical" evidence="1">
    <location>
        <begin position="350"/>
        <end position="371"/>
    </location>
</feature>
<dbReference type="GO" id="GO:0016746">
    <property type="term" value="F:acyltransferase activity"/>
    <property type="evidence" value="ECO:0007669"/>
    <property type="project" value="UniProtKB-KW"/>
</dbReference>
<dbReference type="PANTHER" id="PTHR23028:SF53">
    <property type="entry name" value="ACYL_TRANSF_3 DOMAIN-CONTAINING PROTEIN"/>
    <property type="match status" value="1"/>
</dbReference>
<evidence type="ECO:0000259" key="2">
    <source>
        <dbReference type="Pfam" id="PF01757"/>
    </source>
</evidence>
<feature type="domain" description="Acyltransferase 3" evidence="2">
    <location>
        <begin position="8"/>
        <end position="330"/>
    </location>
</feature>
<feature type="transmembrane region" description="Helical" evidence="1">
    <location>
        <begin position="74"/>
        <end position="93"/>
    </location>
</feature>
<feature type="transmembrane region" description="Helical" evidence="1">
    <location>
        <begin position="165"/>
        <end position="184"/>
    </location>
</feature>
<protein>
    <submittedName>
        <fullName evidence="4">Acyltransferase family protein</fullName>
    </submittedName>
</protein>
<reference evidence="5" key="1">
    <citation type="journal article" date="2019" name="Int. J. Syst. Evol. Microbiol.">
        <title>The Global Catalogue of Microorganisms (GCM) 10K type strain sequencing project: providing services to taxonomists for standard genome sequencing and annotation.</title>
        <authorList>
            <consortium name="The Broad Institute Genomics Platform"/>
            <consortium name="The Broad Institute Genome Sequencing Center for Infectious Disease"/>
            <person name="Wu L."/>
            <person name="Ma J."/>
        </authorList>
    </citation>
    <scope>NUCLEOTIDE SEQUENCE [LARGE SCALE GENOMIC DNA]</scope>
    <source>
        <strain evidence="5">JCM 18014</strain>
    </source>
</reference>
<dbReference type="Proteomes" id="UP001500518">
    <property type="component" value="Unassembled WGS sequence"/>
</dbReference>
<dbReference type="Pfam" id="PF01757">
    <property type="entry name" value="Acyl_transf_3"/>
    <property type="match status" value="1"/>
</dbReference>
<keyword evidence="1" id="KW-1133">Transmembrane helix</keyword>
<evidence type="ECO:0000313" key="5">
    <source>
        <dbReference type="Proteomes" id="UP001500518"/>
    </source>
</evidence>
<dbReference type="Pfam" id="PF19040">
    <property type="entry name" value="SGNH"/>
    <property type="match status" value="1"/>
</dbReference>
<keyword evidence="4" id="KW-0012">Acyltransferase</keyword>
<comment type="caution">
    <text evidence="4">The sequence shown here is derived from an EMBL/GenBank/DDBJ whole genome shotgun (WGS) entry which is preliminary data.</text>
</comment>
<feature type="transmembrane region" description="Helical" evidence="1">
    <location>
        <begin position="12"/>
        <end position="31"/>
    </location>
</feature>
<evidence type="ECO:0000313" key="4">
    <source>
        <dbReference type="EMBL" id="GAA5049466.1"/>
    </source>
</evidence>